<name>A0ABR8S7T0_9BURK</name>
<dbReference type="Proteomes" id="UP000634919">
    <property type="component" value="Unassembled WGS sequence"/>
</dbReference>
<protein>
    <recommendedName>
        <fullName evidence="3">TnsA endonuclease N-terminal domain-containing protein</fullName>
    </recommendedName>
</protein>
<evidence type="ECO:0000313" key="1">
    <source>
        <dbReference type="EMBL" id="MBD7959527.1"/>
    </source>
</evidence>
<dbReference type="EMBL" id="JACSQK010000002">
    <property type="protein sequence ID" value="MBD7959527.1"/>
    <property type="molecule type" value="Genomic_DNA"/>
</dbReference>
<keyword evidence="2" id="KW-1185">Reference proteome</keyword>
<accession>A0ABR8S7T0</accession>
<evidence type="ECO:0008006" key="3">
    <source>
        <dbReference type="Google" id="ProtNLM"/>
    </source>
</evidence>
<organism evidence="1 2">
    <name type="scientific">Comamonas avium</name>
    <dbReference type="NCBI Taxonomy" id="2762231"/>
    <lineage>
        <taxon>Bacteria</taxon>
        <taxon>Pseudomonadati</taxon>
        <taxon>Pseudomonadota</taxon>
        <taxon>Betaproteobacteria</taxon>
        <taxon>Burkholderiales</taxon>
        <taxon>Comamonadaceae</taxon>
        <taxon>Comamonas</taxon>
    </lineage>
</organism>
<gene>
    <name evidence="1" type="ORF">H9646_03455</name>
</gene>
<comment type="caution">
    <text evidence="1">The sequence shown here is derived from an EMBL/GenBank/DDBJ whole genome shotgun (WGS) entry which is preliminary data.</text>
</comment>
<dbReference type="RefSeq" id="WP_191721945.1">
    <property type="nucleotide sequence ID" value="NZ_JACSQK010000002.1"/>
</dbReference>
<evidence type="ECO:0000313" key="2">
    <source>
        <dbReference type="Proteomes" id="UP000634919"/>
    </source>
</evidence>
<proteinExistence type="predicted"/>
<sequence length="217" mass="24489">MSITPVRRIVTRSGKNNRGKFPSRKMGCMIEWESPLEGDAIRLFEFNPGVYAYYSQPSIEHYHDACGTARSFVPDFRLDWLHGGSLLVEVKSDADAAYPPTQRLLGLKAMAMQLQGKPYRLLTPALFNRQPLFENLKLLESHSRGLLSPEAMEELGALSNHTVFHVRDLARQLGSTQMVFRAIAHGLLRADLQQPLNTESHIWHPNHREAGDGSFPI</sequence>
<reference evidence="1 2" key="1">
    <citation type="submission" date="2020-08" db="EMBL/GenBank/DDBJ databases">
        <title>A Genomic Blueprint of the Chicken Gut Microbiome.</title>
        <authorList>
            <person name="Gilroy R."/>
            <person name="Ravi A."/>
            <person name="Getino M."/>
            <person name="Pursley I."/>
            <person name="Horton D.L."/>
            <person name="Alikhan N.-F."/>
            <person name="Baker D."/>
            <person name="Gharbi K."/>
            <person name="Hall N."/>
            <person name="Watson M."/>
            <person name="Adriaenssens E.M."/>
            <person name="Foster-Nyarko E."/>
            <person name="Jarju S."/>
            <person name="Secka A."/>
            <person name="Antonio M."/>
            <person name="Oren A."/>
            <person name="Chaudhuri R."/>
            <person name="La Ragione R.M."/>
            <person name="Hildebrand F."/>
            <person name="Pallen M.J."/>
        </authorList>
    </citation>
    <scope>NUCLEOTIDE SEQUENCE [LARGE SCALE GENOMIC DNA]</scope>
    <source>
        <strain evidence="1 2">Sa2CVA6</strain>
    </source>
</reference>